<protein>
    <submittedName>
        <fullName evidence="2">Uncharacterized protein</fullName>
    </submittedName>
</protein>
<feature type="transmembrane region" description="Helical" evidence="1">
    <location>
        <begin position="96"/>
        <end position="116"/>
    </location>
</feature>
<dbReference type="HOGENOM" id="CLU_1943842_0_0_2"/>
<dbReference type="InParanoid" id="Q8TR81"/>
<evidence type="ECO:0000256" key="1">
    <source>
        <dbReference type="SAM" id="Phobius"/>
    </source>
</evidence>
<gene>
    <name evidence="2" type="ordered locus">MA_1300</name>
</gene>
<dbReference type="KEGG" id="mac:MA_1300"/>
<dbReference type="EnsemblBacteria" id="AAM04719">
    <property type="protein sequence ID" value="AAM04719"/>
    <property type="gene ID" value="MA_1300"/>
</dbReference>
<keyword evidence="3" id="KW-1185">Reference proteome</keyword>
<proteinExistence type="predicted"/>
<evidence type="ECO:0000313" key="2">
    <source>
        <dbReference type="EMBL" id="AAM04719.1"/>
    </source>
</evidence>
<sequence length="129" mass="15026">MMFKRKTEFWNKESLYSLDGKNSYSSSDSLSSSDSINIRTVLEKGAGSDPCEDKIYNFNYFNYQIKIYAGLGILLLSLFFFMGTVFLLFTYSIGPINLLMLIAFFSWASVISVYYIRKQQWIFAKKFLK</sequence>
<evidence type="ECO:0000313" key="3">
    <source>
        <dbReference type="Proteomes" id="UP000002487"/>
    </source>
</evidence>
<organism evidence="2 3">
    <name type="scientific">Methanosarcina acetivorans (strain ATCC 35395 / DSM 2834 / JCM 12185 / C2A)</name>
    <dbReference type="NCBI Taxonomy" id="188937"/>
    <lineage>
        <taxon>Archaea</taxon>
        <taxon>Methanobacteriati</taxon>
        <taxon>Methanobacteriota</taxon>
        <taxon>Stenosarchaea group</taxon>
        <taxon>Methanomicrobia</taxon>
        <taxon>Methanosarcinales</taxon>
        <taxon>Methanosarcinaceae</taxon>
        <taxon>Methanosarcina</taxon>
    </lineage>
</organism>
<accession>Q8TR81</accession>
<keyword evidence="1" id="KW-1133">Transmembrane helix</keyword>
<dbReference type="Proteomes" id="UP000002487">
    <property type="component" value="Chromosome"/>
</dbReference>
<name>Q8TR81_METAC</name>
<feature type="transmembrane region" description="Helical" evidence="1">
    <location>
        <begin position="67"/>
        <end position="90"/>
    </location>
</feature>
<dbReference type="EMBL" id="AE010299">
    <property type="protein sequence ID" value="AAM04719.1"/>
    <property type="molecule type" value="Genomic_DNA"/>
</dbReference>
<keyword evidence="1" id="KW-0472">Membrane</keyword>
<dbReference type="AlphaFoldDB" id="Q8TR81"/>
<reference evidence="2 3" key="1">
    <citation type="journal article" date="2002" name="Genome Res.">
        <title>The genome of Methanosarcina acetivorans reveals extensive metabolic and physiological diversity.</title>
        <authorList>
            <person name="Galagan J.E."/>
            <person name="Nusbaum C."/>
            <person name="Roy A."/>
            <person name="Endrizzi M.G."/>
            <person name="Macdonald P."/>
            <person name="FitzHugh W."/>
            <person name="Calvo S."/>
            <person name="Engels R."/>
            <person name="Smirnov S."/>
            <person name="Atnoor D."/>
            <person name="Brown A."/>
            <person name="Allen N."/>
            <person name="Naylor J."/>
            <person name="Stange-Thomann N."/>
            <person name="DeArellano K."/>
            <person name="Johnson R."/>
            <person name="Linton L."/>
            <person name="McEwan P."/>
            <person name="McKernan K."/>
            <person name="Talamas J."/>
            <person name="Tirrell A."/>
            <person name="Ye W."/>
            <person name="Zimmer A."/>
            <person name="Barber R.D."/>
            <person name="Cann I."/>
            <person name="Graham D.E."/>
            <person name="Grahame D.A."/>
            <person name="Guss A."/>
            <person name="Hedderich R."/>
            <person name="Ingram-Smith C."/>
            <person name="Kuettner C.H."/>
            <person name="Krzycki J.A."/>
            <person name="Leigh J.A."/>
            <person name="Li W."/>
            <person name="Liu J."/>
            <person name="Mukhopadhyay B."/>
            <person name="Reeve J.N."/>
            <person name="Smith K."/>
            <person name="Springer T.A."/>
            <person name="Umayam L.A."/>
            <person name="White O."/>
            <person name="White R.H."/>
            <person name="de Macario E.C."/>
            <person name="Ferry J.G."/>
            <person name="Jarrell K.F."/>
            <person name="Jing H."/>
            <person name="Macario A.J.L."/>
            <person name="Paulsen I."/>
            <person name="Pritchett M."/>
            <person name="Sowers K.R."/>
            <person name="Swanson R.V."/>
            <person name="Zinder S.H."/>
            <person name="Lander E."/>
            <person name="Metcalf W.W."/>
            <person name="Birren B."/>
        </authorList>
    </citation>
    <scope>NUCLEOTIDE SEQUENCE [LARGE SCALE GENOMIC DNA]</scope>
    <source>
        <strain evidence="3">ATCC 35395 / DSM 2834 / JCM 12185 / C2A</strain>
    </source>
</reference>
<keyword evidence="1" id="KW-0812">Transmembrane</keyword>